<feature type="compositionally biased region" description="Polar residues" evidence="19">
    <location>
        <begin position="204"/>
        <end position="228"/>
    </location>
</feature>
<comment type="similarity">
    <text evidence="8">Belongs to the podocalyxin family.</text>
</comment>
<keyword evidence="15 20" id="KW-0472">Membrane</keyword>
<evidence type="ECO:0000313" key="22">
    <source>
        <dbReference type="Proteomes" id="UP000694551"/>
    </source>
</evidence>
<reference evidence="21" key="2">
    <citation type="submission" date="2025-09" db="UniProtKB">
        <authorList>
            <consortium name="Ensembl"/>
        </authorList>
    </citation>
    <scope>IDENTIFICATION</scope>
</reference>
<feature type="compositionally biased region" description="Low complexity" evidence="19">
    <location>
        <begin position="179"/>
        <end position="190"/>
    </location>
</feature>
<dbReference type="Ensembl" id="ENSSOCT00000000371.1">
    <property type="protein sequence ID" value="ENSSOCP00000000360.1"/>
    <property type="gene ID" value="ENSSOCG00000000303.1"/>
</dbReference>
<evidence type="ECO:0000256" key="17">
    <source>
        <dbReference type="ARBA" id="ARBA00023273"/>
    </source>
</evidence>
<evidence type="ECO:0000256" key="9">
    <source>
        <dbReference type="ARBA" id="ARBA00017371"/>
    </source>
</evidence>
<dbReference type="AlphaFoldDB" id="A0A8D0EF34"/>
<evidence type="ECO:0000256" key="10">
    <source>
        <dbReference type="ARBA" id="ARBA00022475"/>
    </source>
</evidence>
<keyword evidence="14 20" id="KW-1133">Transmembrane helix</keyword>
<evidence type="ECO:0000313" key="21">
    <source>
        <dbReference type="Ensembl" id="ENSSOCP00000000360.1"/>
    </source>
</evidence>
<evidence type="ECO:0000256" key="5">
    <source>
        <dbReference type="ARBA" id="ARBA00004479"/>
    </source>
</evidence>
<evidence type="ECO:0000256" key="6">
    <source>
        <dbReference type="ARBA" id="ARBA00004486"/>
    </source>
</evidence>
<dbReference type="GO" id="GO:0016477">
    <property type="term" value="P:cell migration"/>
    <property type="evidence" value="ECO:0007669"/>
    <property type="project" value="InterPro"/>
</dbReference>
<evidence type="ECO:0000256" key="3">
    <source>
        <dbReference type="ARBA" id="ARBA00004285"/>
    </source>
</evidence>
<evidence type="ECO:0000256" key="15">
    <source>
        <dbReference type="ARBA" id="ARBA00023136"/>
    </source>
</evidence>
<evidence type="ECO:0000256" key="12">
    <source>
        <dbReference type="ARBA" id="ARBA00022729"/>
    </source>
</evidence>
<organism evidence="21 22">
    <name type="scientific">Strix occidentalis caurina</name>
    <name type="common">northern spotted owl</name>
    <dbReference type="NCBI Taxonomy" id="311401"/>
    <lineage>
        <taxon>Eukaryota</taxon>
        <taxon>Metazoa</taxon>
        <taxon>Chordata</taxon>
        <taxon>Craniata</taxon>
        <taxon>Vertebrata</taxon>
        <taxon>Euteleostomi</taxon>
        <taxon>Archelosauria</taxon>
        <taxon>Archosauria</taxon>
        <taxon>Dinosauria</taxon>
        <taxon>Saurischia</taxon>
        <taxon>Theropoda</taxon>
        <taxon>Coelurosauria</taxon>
        <taxon>Aves</taxon>
        <taxon>Neognathae</taxon>
        <taxon>Neoaves</taxon>
        <taxon>Telluraves</taxon>
        <taxon>Strigiformes</taxon>
        <taxon>Strigidae</taxon>
        <taxon>Strix</taxon>
    </lineage>
</organism>
<dbReference type="Pfam" id="PF06365">
    <property type="entry name" value="CD34_antigen"/>
    <property type="match status" value="1"/>
</dbReference>
<dbReference type="PANTHER" id="PTHR12067:SF5">
    <property type="entry name" value="PODOCALYXIN"/>
    <property type="match status" value="1"/>
</dbReference>
<keyword evidence="11 20" id="KW-0812">Transmembrane</keyword>
<feature type="compositionally biased region" description="Polar residues" evidence="19">
    <location>
        <begin position="241"/>
        <end position="270"/>
    </location>
</feature>
<dbReference type="Proteomes" id="UP000694551">
    <property type="component" value="Unplaced"/>
</dbReference>
<keyword evidence="12" id="KW-0732">Signal</keyword>
<evidence type="ECO:0000256" key="13">
    <source>
        <dbReference type="ARBA" id="ARBA00022889"/>
    </source>
</evidence>
<dbReference type="InterPro" id="IPR017403">
    <property type="entry name" value="PODXL"/>
</dbReference>
<sequence>MTPGFWSAFICTSTCSGWKPRVVSLVQSLSWYFYFSLGVSSQNVTNTLPENPGENGQNITITASSKTNGTTGPTGHSENPPPTSTVSLASVQGTTSTNNLGNPHSTSATPSVAVQETTSTNNPGNPSSALTTLLGPSQQVSSSTGSKASTATPPAATSSITQQKTTPPAILGSPANTTVASPVSIHVSSPPVNPGGLETPVTPTPSVATQGNQPSDQVTNTTASTGVPGSNRPPGVKDYALSSTTSVAKQPHSSSSSPVQGLASSTRPGNISASVTPFDGSMFLTTSKVSLSLPPGSIDKVSEVATMPTPGADQKSHDTRSVSTEPASVDWSPTSTQPSAPAPGDQTVSSSPGHQHPNVSFQNEVMTPTGSAEPLLSPQAEWKTASINVSFFESFCSTGQHTFNASRETCTVTLSSPKSPSQQWAVRAVVHLPLDPEKVLEELKEKKDKLEELGIANITYDKMQRDLIINDEFSTPLIITIVTLAGSLLLIAAIYGCCHQRFSQKKDQQRLTEELQTMENGYHDNPTLEVMETSSEMQEKKVNLNGELGDSWIVPLDTLMKEDLEEEEDTHL</sequence>
<feature type="compositionally biased region" description="Low complexity" evidence="19">
    <location>
        <begin position="332"/>
        <end position="343"/>
    </location>
</feature>
<name>A0A8D0EF34_STROC</name>
<dbReference type="GO" id="GO:0001726">
    <property type="term" value="C:ruffle"/>
    <property type="evidence" value="ECO:0007669"/>
    <property type="project" value="UniProtKB-SubCell"/>
</dbReference>
<evidence type="ECO:0000256" key="1">
    <source>
        <dbReference type="ARBA" id="ARBA00004105"/>
    </source>
</evidence>
<evidence type="ECO:0000256" key="11">
    <source>
        <dbReference type="ARBA" id="ARBA00022692"/>
    </source>
</evidence>
<feature type="compositionally biased region" description="Polar residues" evidence="19">
    <location>
        <begin position="346"/>
        <end position="370"/>
    </location>
</feature>
<evidence type="ECO:0000256" key="8">
    <source>
        <dbReference type="ARBA" id="ARBA00007029"/>
    </source>
</evidence>
<dbReference type="PANTHER" id="PTHR12067">
    <property type="entry name" value="PODOCALYXIN"/>
    <property type="match status" value="1"/>
</dbReference>
<evidence type="ECO:0000256" key="18">
    <source>
        <dbReference type="ARBA" id="ARBA00031141"/>
    </source>
</evidence>
<dbReference type="InterPro" id="IPR013836">
    <property type="entry name" value="CD34/Podocalyxin"/>
</dbReference>
<comment type="subcellular location">
    <subcellularLocation>
        <location evidence="2">Apical cell membrane</location>
    </subcellularLocation>
    <subcellularLocation>
        <location evidence="6">Cell projection</location>
        <location evidence="6">Filopodium</location>
    </subcellularLocation>
    <subcellularLocation>
        <location evidence="7">Cell projection</location>
        <location evidence="7">Lamellipodium</location>
    </subcellularLocation>
    <subcellularLocation>
        <location evidence="1">Cell projection</location>
        <location evidence="1">Microvillus</location>
    </subcellularLocation>
    <subcellularLocation>
        <location evidence="4">Cell projection</location>
        <location evidence="4">Ruffle</location>
    </subcellularLocation>
    <subcellularLocation>
        <location evidence="3">Membrane raft</location>
    </subcellularLocation>
    <subcellularLocation>
        <location evidence="5">Membrane</location>
        <topology evidence="5">Single-pass type I membrane protein</topology>
    </subcellularLocation>
</comment>
<dbReference type="GO" id="GO:0030027">
    <property type="term" value="C:lamellipodium"/>
    <property type="evidence" value="ECO:0007669"/>
    <property type="project" value="UniProtKB-SubCell"/>
</dbReference>
<evidence type="ECO:0000256" key="2">
    <source>
        <dbReference type="ARBA" id="ARBA00004221"/>
    </source>
</evidence>
<evidence type="ECO:0000256" key="7">
    <source>
        <dbReference type="ARBA" id="ARBA00004510"/>
    </source>
</evidence>
<evidence type="ECO:0000256" key="16">
    <source>
        <dbReference type="ARBA" id="ARBA00023180"/>
    </source>
</evidence>
<keyword evidence="13" id="KW-0130">Cell adhesion</keyword>
<dbReference type="GO" id="GO:0045121">
    <property type="term" value="C:membrane raft"/>
    <property type="evidence" value="ECO:0007669"/>
    <property type="project" value="UniProtKB-SubCell"/>
</dbReference>
<dbReference type="GO" id="GO:0033634">
    <property type="term" value="P:positive regulation of cell-cell adhesion mediated by integrin"/>
    <property type="evidence" value="ECO:0007669"/>
    <property type="project" value="TreeGrafter"/>
</dbReference>
<feature type="compositionally biased region" description="Polar residues" evidence="19">
    <location>
        <begin position="84"/>
        <end position="135"/>
    </location>
</feature>
<proteinExistence type="inferred from homology"/>
<feature type="region of interest" description="Disordered" evidence="19">
    <location>
        <begin position="300"/>
        <end position="374"/>
    </location>
</feature>
<protein>
    <recommendedName>
        <fullName evidence="9">Podocalyxin</fullName>
    </recommendedName>
    <alternativeName>
        <fullName evidence="18">Podocalyxin-like protein 1</fullName>
    </alternativeName>
</protein>
<dbReference type="GO" id="GO:0032534">
    <property type="term" value="P:regulation of microvillus assembly"/>
    <property type="evidence" value="ECO:0007669"/>
    <property type="project" value="TreeGrafter"/>
</dbReference>
<dbReference type="GO" id="GO:0016324">
    <property type="term" value="C:apical plasma membrane"/>
    <property type="evidence" value="ECO:0007669"/>
    <property type="project" value="UniProtKB-SubCell"/>
</dbReference>
<reference evidence="21" key="1">
    <citation type="submission" date="2025-08" db="UniProtKB">
        <authorList>
            <consortium name="Ensembl"/>
        </authorList>
    </citation>
    <scope>IDENTIFICATION</scope>
</reference>
<evidence type="ECO:0000256" key="14">
    <source>
        <dbReference type="ARBA" id="ARBA00022989"/>
    </source>
</evidence>
<dbReference type="GO" id="GO:0031528">
    <property type="term" value="C:microvillus membrane"/>
    <property type="evidence" value="ECO:0007669"/>
    <property type="project" value="TreeGrafter"/>
</dbReference>
<dbReference type="GO" id="GO:0022408">
    <property type="term" value="P:negative regulation of cell-cell adhesion"/>
    <property type="evidence" value="ECO:0007669"/>
    <property type="project" value="TreeGrafter"/>
</dbReference>
<evidence type="ECO:0000256" key="4">
    <source>
        <dbReference type="ARBA" id="ARBA00004466"/>
    </source>
</evidence>
<evidence type="ECO:0000256" key="19">
    <source>
        <dbReference type="SAM" id="MobiDB-lite"/>
    </source>
</evidence>
<feature type="compositionally biased region" description="Low complexity" evidence="19">
    <location>
        <begin position="136"/>
        <end position="162"/>
    </location>
</feature>
<keyword evidence="10" id="KW-1003">Cell membrane</keyword>
<evidence type="ECO:0000256" key="20">
    <source>
        <dbReference type="SAM" id="Phobius"/>
    </source>
</evidence>
<keyword evidence="22" id="KW-1185">Reference proteome</keyword>
<feature type="compositionally biased region" description="Polar residues" evidence="19">
    <location>
        <begin position="46"/>
        <end position="77"/>
    </location>
</feature>
<feature type="region of interest" description="Disordered" evidence="19">
    <location>
        <begin position="46"/>
        <end position="270"/>
    </location>
</feature>
<dbReference type="GO" id="GO:0007155">
    <property type="term" value="P:cell adhesion"/>
    <property type="evidence" value="ECO:0007669"/>
    <property type="project" value="UniProtKB-KW"/>
</dbReference>
<feature type="transmembrane region" description="Helical" evidence="20">
    <location>
        <begin position="477"/>
        <end position="498"/>
    </location>
</feature>
<dbReference type="GO" id="GO:0030175">
    <property type="term" value="C:filopodium"/>
    <property type="evidence" value="ECO:0007669"/>
    <property type="project" value="UniProtKB-SubCell"/>
</dbReference>
<accession>A0A8D0EF34</accession>
<keyword evidence="17" id="KW-0966">Cell projection</keyword>
<keyword evidence="16" id="KW-0325">Glycoprotein</keyword>